<protein>
    <recommendedName>
        <fullName evidence="3">HK97 gp10 family phage protein</fullName>
    </recommendedName>
</protein>
<gene>
    <name evidence="1" type="ORF">HMPREF1860_00539</name>
</gene>
<dbReference type="Proteomes" id="UP000070531">
    <property type="component" value="Unassembled WGS sequence"/>
</dbReference>
<dbReference type="AlphaFoldDB" id="A0A134BIK2"/>
<organism evidence="1">
    <name type="scientific">Prevotella amnii</name>
    <dbReference type="NCBI Taxonomy" id="419005"/>
    <lineage>
        <taxon>Bacteria</taxon>
        <taxon>Pseudomonadati</taxon>
        <taxon>Bacteroidota</taxon>
        <taxon>Bacteroidia</taxon>
        <taxon>Bacteroidales</taxon>
        <taxon>Prevotellaceae</taxon>
        <taxon>Prevotella</taxon>
    </lineage>
</organism>
<comment type="caution">
    <text evidence="1">The sequence shown here is derived from an EMBL/GenBank/DDBJ whole genome shotgun (WGS) entry which is preliminary data.</text>
</comment>
<reference evidence="1 2" key="1">
    <citation type="submission" date="2016-01" db="EMBL/GenBank/DDBJ databases">
        <authorList>
            <person name="Oliw E.H."/>
        </authorList>
    </citation>
    <scope>NUCLEOTIDE SEQUENCE [LARGE SCALE GENOMIC DNA]</scope>
    <source>
        <strain evidence="1 2">DNF00307</strain>
    </source>
</reference>
<evidence type="ECO:0008006" key="3">
    <source>
        <dbReference type="Google" id="ProtNLM"/>
    </source>
</evidence>
<accession>A0A134BIK2</accession>
<name>A0A134BIK2_9BACT</name>
<evidence type="ECO:0000313" key="2">
    <source>
        <dbReference type="Proteomes" id="UP000070531"/>
    </source>
</evidence>
<evidence type="ECO:0000313" key="1">
    <source>
        <dbReference type="EMBL" id="KXB79770.1"/>
    </source>
</evidence>
<dbReference type="PATRIC" id="fig|419005.5.peg.541"/>
<proteinExistence type="predicted"/>
<dbReference type="STRING" id="419005.HMPREF1860_00539"/>
<dbReference type="EMBL" id="LSDL01000023">
    <property type="protein sequence ID" value="KXB79770.1"/>
    <property type="molecule type" value="Genomic_DNA"/>
</dbReference>
<sequence length="169" mass="18996">MLKGAVSIVLSEELEALKRKIITQHLEAGQKASGRTAASLRVESSESEGTLYGRSPFGTLETGRKPGKVPYGFRSIILKWMSDKGIEAKPIPYKTNREHKYTPQERGNLSLAYLIARKIKREGTRLYRKGGRADIYSNVIPEATERIRNRLVELVKADIDNIKLNNVDV</sequence>
<dbReference type="RefSeq" id="WP_060932624.1">
    <property type="nucleotide sequence ID" value="NZ_KQ960488.1"/>
</dbReference>